<dbReference type="SUPFAM" id="SSF46955">
    <property type="entry name" value="Putative DNA-binding domain"/>
    <property type="match status" value="1"/>
</dbReference>
<dbReference type="PANTHER" id="PTHR30204">
    <property type="entry name" value="REDOX-CYCLING DRUG-SENSING TRANSCRIPTIONAL ACTIVATOR SOXR"/>
    <property type="match status" value="1"/>
</dbReference>
<feature type="domain" description="HTH merR-type" evidence="2">
    <location>
        <begin position="26"/>
        <end position="74"/>
    </location>
</feature>
<evidence type="ECO:0000259" key="2">
    <source>
        <dbReference type="PROSITE" id="PS50937"/>
    </source>
</evidence>
<dbReference type="InterPro" id="IPR009061">
    <property type="entry name" value="DNA-bd_dom_put_sf"/>
</dbReference>
<dbReference type="AlphaFoldDB" id="A0A1B2IYN5"/>
<accession>A0A1B2IYN5</accession>
<organism evidence="3 4">
    <name type="scientific">Secundilactobacillus paracollinoides</name>
    <dbReference type="NCBI Taxonomy" id="240427"/>
    <lineage>
        <taxon>Bacteria</taxon>
        <taxon>Bacillati</taxon>
        <taxon>Bacillota</taxon>
        <taxon>Bacilli</taxon>
        <taxon>Lactobacillales</taxon>
        <taxon>Lactobacillaceae</taxon>
        <taxon>Secundilactobacillus</taxon>
    </lineage>
</organism>
<gene>
    <name evidence="3" type="ORF">AYR63_08435</name>
</gene>
<evidence type="ECO:0000256" key="1">
    <source>
        <dbReference type="ARBA" id="ARBA00023125"/>
    </source>
</evidence>
<sequence length="268" mass="29727">MEDVLLTAGQFAAMLKIDRHQLDWADERGLFVPVKRENNGHRWYGLSQVNAWLTLQSLQELGVAETDIKTMMSQTTDFSSLLHQQQKLLNRQIERLTAGQEQVSELITANETANRAVPDQVTLVNRAPQDMLLTPVTSETKSESALIQAHLQTLTAGLDVPVATLIVGKIRPRSDVTDHSLDRLTGVYTPLIGGNSALAKHTRAAGRFLLLYHHADQPLEVGYQRLLDYAADNHLALGEHFFESTIPTALQTPLIQGPVVRIFVAVRA</sequence>
<proteinExistence type="predicted"/>
<evidence type="ECO:0000313" key="3">
    <source>
        <dbReference type="EMBL" id="ANZ67162.1"/>
    </source>
</evidence>
<dbReference type="InterPro" id="IPR047057">
    <property type="entry name" value="MerR_fam"/>
</dbReference>
<keyword evidence="1" id="KW-0238">DNA-binding</keyword>
<dbReference type="Proteomes" id="UP000093267">
    <property type="component" value="Chromosome"/>
</dbReference>
<protein>
    <recommendedName>
        <fullName evidence="2">HTH merR-type domain-containing protein</fullName>
    </recommendedName>
</protein>
<dbReference type="InterPro" id="IPR000551">
    <property type="entry name" value="MerR-type_HTH_dom"/>
</dbReference>
<dbReference type="PROSITE" id="PS50937">
    <property type="entry name" value="HTH_MERR_2"/>
    <property type="match status" value="1"/>
</dbReference>
<dbReference type="GO" id="GO:0003677">
    <property type="term" value="F:DNA binding"/>
    <property type="evidence" value="ECO:0007669"/>
    <property type="project" value="UniProtKB-KW"/>
</dbReference>
<dbReference type="PANTHER" id="PTHR30204:SF97">
    <property type="entry name" value="MERR FAMILY REGULATORY PROTEIN"/>
    <property type="match status" value="1"/>
</dbReference>
<dbReference type="Gene3D" id="1.10.1660.10">
    <property type="match status" value="1"/>
</dbReference>
<keyword evidence="4" id="KW-1185">Reference proteome</keyword>
<evidence type="ECO:0000313" key="4">
    <source>
        <dbReference type="Proteomes" id="UP000093267"/>
    </source>
</evidence>
<dbReference type="RefSeq" id="WP_054708116.1">
    <property type="nucleotide sequence ID" value="NZ_CP014912.1"/>
</dbReference>
<dbReference type="Pfam" id="PF13411">
    <property type="entry name" value="MerR_1"/>
    <property type="match status" value="1"/>
</dbReference>
<dbReference type="STRING" id="240427.AYR62_09950"/>
<dbReference type="SMART" id="SM00422">
    <property type="entry name" value="HTH_MERR"/>
    <property type="match status" value="1"/>
</dbReference>
<dbReference type="EMBL" id="CP014924">
    <property type="protein sequence ID" value="ANZ67162.1"/>
    <property type="molecule type" value="Genomic_DNA"/>
</dbReference>
<name>A0A1B2IYN5_9LACO</name>
<reference evidence="3 4" key="1">
    <citation type="submission" date="2016-03" db="EMBL/GenBank/DDBJ databases">
        <title>Pediococcus and Lactobacillus from brewery environment - whole genome sequencing and assembly.</title>
        <authorList>
            <person name="Behr J."/>
            <person name="Geissler A.J."/>
            <person name="Vogel R.F."/>
        </authorList>
    </citation>
    <scope>NUCLEOTIDE SEQUENCE [LARGE SCALE GENOMIC DNA]</scope>
    <source>
        <strain evidence="3 4">TMW 1.1995</strain>
    </source>
</reference>
<dbReference type="KEGG" id="lpd:AYR62_09950"/>
<dbReference type="GO" id="GO:0003700">
    <property type="term" value="F:DNA-binding transcription factor activity"/>
    <property type="evidence" value="ECO:0007669"/>
    <property type="project" value="InterPro"/>
</dbReference>